<keyword evidence="4" id="KW-1185">Reference proteome</keyword>
<evidence type="ECO:0000256" key="1">
    <source>
        <dbReference type="ARBA" id="ARBA00010364"/>
    </source>
</evidence>
<dbReference type="SMART" id="SM01152">
    <property type="entry name" value="DUF167"/>
    <property type="match status" value="1"/>
</dbReference>
<evidence type="ECO:0000313" key="4">
    <source>
        <dbReference type="Proteomes" id="UP000321595"/>
    </source>
</evidence>
<organism evidence="3 4">
    <name type="scientific">Microvenator marinus</name>
    <dbReference type="NCBI Taxonomy" id="2600177"/>
    <lineage>
        <taxon>Bacteria</taxon>
        <taxon>Deltaproteobacteria</taxon>
        <taxon>Bradymonadales</taxon>
        <taxon>Microvenatoraceae</taxon>
        <taxon>Microvenator</taxon>
    </lineage>
</organism>
<name>A0A5B8XZG5_9DELT</name>
<dbReference type="SUPFAM" id="SSF69786">
    <property type="entry name" value="YggU-like"/>
    <property type="match status" value="1"/>
</dbReference>
<proteinExistence type="inferred from homology"/>
<protein>
    <recommendedName>
        <fullName evidence="2">UPF0235 protein FRD01_16450</fullName>
    </recommendedName>
</protein>
<dbReference type="Gene3D" id="3.30.1200.10">
    <property type="entry name" value="YggU-like"/>
    <property type="match status" value="1"/>
</dbReference>
<dbReference type="InterPro" id="IPR003746">
    <property type="entry name" value="DUF167"/>
</dbReference>
<dbReference type="PANTHER" id="PTHR13420">
    <property type="entry name" value="UPF0235 PROTEIN C15ORF40"/>
    <property type="match status" value="1"/>
</dbReference>
<evidence type="ECO:0000313" key="3">
    <source>
        <dbReference type="EMBL" id="QED28799.1"/>
    </source>
</evidence>
<dbReference type="InterPro" id="IPR036591">
    <property type="entry name" value="YggU-like_sf"/>
</dbReference>
<gene>
    <name evidence="3" type="ORF">FRD01_16450</name>
</gene>
<dbReference type="Pfam" id="PF02594">
    <property type="entry name" value="DUF167"/>
    <property type="match status" value="1"/>
</dbReference>
<dbReference type="KEGG" id="bbae:FRD01_16450"/>
<comment type="similarity">
    <text evidence="1 2">Belongs to the UPF0235 family.</text>
</comment>
<dbReference type="EMBL" id="CP042467">
    <property type="protein sequence ID" value="QED28799.1"/>
    <property type="molecule type" value="Genomic_DNA"/>
</dbReference>
<reference evidence="3 4" key="1">
    <citation type="submission" date="2019-08" db="EMBL/GenBank/DDBJ databases">
        <authorList>
            <person name="Liang Q."/>
        </authorList>
    </citation>
    <scope>NUCLEOTIDE SEQUENCE [LARGE SCALE GENOMIC DNA]</scope>
    <source>
        <strain evidence="3 4">V1718</strain>
    </source>
</reference>
<dbReference type="PANTHER" id="PTHR13420:SF7">
    <property type="entry name" value="UPF0235 PROTEIN C15ORF40"/>
    <property type="match status" value="1"/>
</dbReference>
<dbReference type="AlphaFoldDB" id="A0A5B8XZG5"/>
<dbReference type="OrthoDB" id="9800587at2"/>
<dbReference type="GO" id="GO:0005737">
    <property type="term" value="C:cytoplasm"/>
    <property type="evidence" value="ECO:0007669"/>
    <property type="project" value="TreeGrafter"/>
</dbReference>
<dbReference type="Proteomes" id="UP000321595">
    <property type="component" value="Chromosome"/>
</dbReference>
<evidence type="ECO:0000256" key="2">
    <source>
        <dbReference type="HAMAP-Rule" id="MF_00634"/>
    </source>
</evidence>
<accession>A0A5B8XZG5</accession>
<dbReference type="HAMAP" id="MF_00634">
    <property type="entry name" value="UPF0235"/>
    <property type="match status" value="1"/>
</dbReference>
<sequence>MSVFEAKDGGTLIRVYAAPRASKEAVIGEFDGMLKVAVKAPPVDGAANKAFEKFLGKKLGSPVTLVSGASGRRKVFWVEMDPEDVAARLA</sequence>
<dbReference type="NCBIfam" id="TIGR00251">
    <property type="entry name" value="DUF167 family protein"/>
    <property type="match status" value="1"/>
</dbReference>